<feature type="coiled-coil region" evidence="3">
    <location>
        <begin position="120"/>
        <end position="170"/>
    </location>
</feature>
<name>A0ABW2DRC5_9BACT</name>
<proteinExistence type="inferred from homology"/>
<evidence type="ECO:0000256" key="5">
    <source>
        <dbReference type="SAM" id="SignalP"/>
    </source>
</evidence>
<evidence type="ECO:0000256" key="4">
    <source>
        <dbReference type="SAM" id="MobiDB-lite"/>
    </source>
</evidence>
<gene>
    <name evidence="6" type="ORF">ACFQHR_18490</name>
</gene>
<feature type="chain" id="PRO_5047304621" evidence="5">
    <location>
        <begin position="22"/>
        <end position="216"/>
    </location>
</feature>
<protein>
    <submittedName>
        <fullName evidence="6">OmpH family outer membrane protein</fullName>
    </submittedName>
</protein>
<evidence type="ECO:0000256" key="1">
    <source>
        <dbReference type="ARBA" id="ARBA00009091"/>
    </source>
</evidence>
<keyword evidence="7" id="KW-1185">Reference proteome</keyword>
<dbReference type="PROSITE" id="PS51257">
    <property type="entry name" value="PROKAR_LIPOPROTEIN"/>
    <property type="match status" value="1"/>
</dbReference>
<evidence type="ECO:0000313" key="6">
    <source>
        <dbReference type="EMBL" id="MFC6999630.1"/>
    </source>
</evidence>
<dbReference type="Gene3D" id="3.30.910.20">
    <property type="entry name" value="Skp domain"/>
    <property type="match status" value="1"/>
</dbReference>
<dbReference type="SMART" id="SM00935">
    <property type="entry name" value="OmpH"/>
    <property type="match status" value="1"/>
</dbReference>
<sequence length="216" mass="23842">MNLVKKLLVVVVASAAFTACKNDQSTAPAGNATAPVETEDSLATASDDTTLEASAQANPEIVYINTDSLVSNYQYFVDAKARLETKGQRLERDLRAKADAFQREVGQYQQSAAGLTQEQRASTEERLAQKQQQLGNQQQTASNQLAKDENEEMKKIYEKVEAYLKKLSQERGYKMVLSYTRGNSSILYGDASLDITKDVIAGLNEEYKKSKPAAKK</sequence>
<comment type="similarity">
    <text evidence="1">Belongs to the Skp family.</text>
</comment>
<keyword evidence="3" id="KW-0175">Coiled coil</keyword>
<evidence type="ECO:0000313" key="7">
    <source>
        <dbReference type="Proteomes" id="UP001596405"/>
    </source>
</evidence>
<dbReference type="InterPro" id="IPR024930">
    <property type="entry name" value="Skp_dom_sf"/>
</dbReference>
<evidence type="ECO:0000256" key="3">
    <source>
        <dbReference type="SAM" id="Coils"/>
    </source>
</evidence>
<feature type="compositionally biased region" description="Polar residues" evidence="4">
    <location>
        <begin position="41"/>
        <end position="51"/>
    </location>
</feature>
<reference evidence="7" key="1">
    <citation type="journal article" date="2019" name="Int. J. Syst. Evol. Microbiol.">
        <title>The Global Catalogue of Microorganisms (GCM) 10K type strain sequencing project: providing services to taxonomists for standard genome sequencing and annotation.</title>
        <authorList>
            <consortium name="The Broad Institute Genomics Platform"/>
            <consortium name="The Broad Institute Genome Sequencing Center for Infectious Disease"/>
            <person name="Wu L."/>
            <person name="Ma J."/>
        </authorList>
    </citation>
    <scope>NUCLEOTIDE SEQUENCE [LARGE SCALE GENOMIC DNA]</scope>
    <source>
        <strain evidence="7">CGMCC 4.7393</strain>
    </source>
</reference>
<evidence type="ECO:0000256" key="2">
    <source>
        <dbReference type="ARBA" id="ARBA00022729"/>
    </source>
</evidence>
<feature type="signal peptide" evidence="5">
    <location>
        <begin position="1"/>
        <end position="21"/>
    </location>
</feature>
<dbReference type="Proteomes" id="UP001596405">
    <property type="component" value="Unassembled WGS sequence"/>
</dbReference>
<dbReference type="PANTHER" id="PTHR35089">
    <property type="entry name" value="CHAPERONE PROTEIN SKP"/>
    <property type="match status" value="1"/>
</dbReference>
<comment type="caution">
    <text evidence="6">The sequence shown here is derived from an EMBL/GenBank/DDBJ whole genome shotgun (WGS) entry which is preliminary data.</text>
</comment>
<dbReference type="Pfam" id="PF03938">
    <property type="entry name" value="OmpH"/>
    <property type="match status" value="1"/>
</dbReference>
<dbReference type="EMBL" id="JBHSYQ010000016">
    <property type="protein sequence ID" value="MFC6999630.1"/>
    <property type="molecule type" value="Genomic_DNA"/>
</dbReference>
<dbReference type="PANTHER" id="PTHR35089:SF1">
    <property type="entry name" value="CHAPERONE PROTEIN SKP"/>
    <property type="match status" value="1"/>
</dbReference>
<dbReference type="SUPFAM" id="SSF111384">
    <property type="entry name" value="OmpH-like"/>
    <property type="match status" value="1"/>
</dbReference>
<keyword evidence="2 5" id="KW-0732">Signal</keyword>
<accession>A0ABW2DRC5</accession>
<dbReference type="InterPro" id="IPR005632">
    <property type="entry name" value="Chaperone_Skp"/>
</dbReference>
<organism evidence="6 7">
    <name type="scientific">Rufibacter roseus</name>
    <dbReference type="NCBI Taxonomy" id="1567108"/>
    <lineage>
        <taxon>Bacteria</taxon>
        <taxon>Pseudomonadati</taxon>
        <taxon>Bacteroidota</taxon>
        <taxon>Cytophagia</taxon>
        <taxon>Cytophagales</taxon>
        <taxon>Hymenobacteraceae</taxon>
        <taxon>Rufibacter</taxon>
    </lineage>
</organism>
<feature type="region of interest" description="Disordered" evidence="4">
    <location>
        <begin position="24"/>
        <end position="51"/>
    </location>
</feature>
<dbReference type="RefSeq" id="WP_192849044.1">
    <property type="nucleotide sequence ID" value="NZ_LRML01000006.1"/>
</dbReference>